<sequence length="141" mass="15204">MLVSVSPAAVEQSAGRPVRLPLPPCREHCSSGRTERESDEFACHGVVMNGRKAEEMYCGLIGSGKVKSGLAACPGLASHHGCDPPQMSRCTFTYRQPAHQSAGQYNRPQHQFDICFDKKSDSISVSQGPGIQQIVSTSPFI</sequence>
<accession>A0ACB9X3I9</accession>
<name>A0ACB9X3I9_CHAAC</name>
<gene>
    <name evidence="1" type="ORF">KUCAC02_029022</name>
</gene>
<protein>
    <submittedName>
        <fullName evidence="1">Uncharacterized protein</fullName>
    </submittedName>
</protein>
<evidence type="ECO:0000313" key="1">
    <source>
        <dbReference type="EMBL" id="KAI4821071.1"/>
    </source>
</evidence>
<reference evidence="1" key="1">
    <citation type="submission" date="2022-05" db="EMBL/GenBank/DDBJ databases">
        <title>Chromosome-level genome of Chaenocephalus aceratus.</title>
        <authorList>
            <person name="Park H."/>
        </authorList>
    </citation>
    <scope>NUCLEOTIDE SEQUENCE</scope>
    <source>
        <tissue evidence="1">Muscle</tissue>
    </source>
</reference>
<evidence type="ECO:0000313" key="2">
    <source>
        <dbReference type="Proteomes" id="UP001057452"/>
    </source>
</evidence>
<dbReference type="EMBL" id="CM043793">
    <property type="protein sequence ID" value="KAI4821071.1"/>
    <property type="molecule type" value="Genomic_DNA"/>
</dbReference>
<keyword evidence="2" id="KW-1185">Reference proteome</keyword>
<dbReference type="Proteomes" id="UP001057452">
    <property type="component" value="Chromosome 9"/>
</dbReference>
<organism evidence="1 2">
    <name type="scientific">Chaenocephalus aceratus</name>
    <name type="common">Blackfin icefish</name>
    <name type="synonym">Chaenichthys aceratus</name>
    <dbReference type="NCBI Taxonomy" id="36190"/>
    <lineage>
        <taxon>Eukaryota</taxon>
        <taxon>Metazoa</taxon>
        <taxon>Chordata</taxon>
        <taxon>Craniata</taxon>
        <taxon>Vertebrata</taxon>
        <taxon>Euteleostomi</taxon>
        <taxon>Actinopterygii</taxon>
        <taxon>Neopterygii</taxon>
        <taxon>Teleostei</taxon>
        <taxon>Neoteleostei</taxon>
        <taxon>Acanthomorphata</taxon>
        <taxon>Eupercaria</taxon>
        <taxon>Perciformes</taxon>
        <taxon>Notothenioidei</taxon>
        <taxon>Channichthyidae</taxon>
        <taxon>Chaenocephalus</taxon>
    </lineage>
</organism>
<comment type="caution">
    <text evidence="1">The sequence shown here is derived from an EMBL/GenBank/DDBJ whole genome shotgun (WGS) entry which is preliminary data.</text>
</comment>
<proteinExistence type="predicted"/>